<proteinExistence type="predicted"/>
<evidence type="ECO:0008006" key="9">
    <source>
        <dbReference type="Google" id="ProtNLM"/>
    </source>
</evidence>
<evidence type="ECO:0000313" key="8">
    <source>
        <dbReference type="Proteomes" id="UP000195043"/>
    </source>
</evidence>
<dbReference type="GO" id="GO:0015648">
    <property type="term" value="F:lipid-linked peptidoglycan transporter activity"/>
    <property type="evidence" value="ECO:0007669"/>
    <property type="project" value="TreeGrafter"/>
</dbReference>
<evidence type="ECO:0000256" key="2">
    <source>
        <dbReference type="ARBA" id="ARBA00022692"/>
    </source>
</evidence>
<keyword evidence="5 6" id="KW-0472">Membrane</keyword>
<keyword evidence="4 6" id="KW-1133">Transmembrane helix</keyword>
<feature type="transmembrane region" description="Helical" evidence="6">
    <location>
        <begin position="321"/>
        <end position="343"/>
    </location>
</feature>
<dbReference type="InterPro" id="IPR001182">
    <property type="entry name" value="FtsW/RodA"/>
</dbReference>
<keyword evidence="8" id="KW-1185">Reference proteome</keyword>
<organism evidence="7 8">
    <name type="scientific">Candidatus Enterococcus testudinis</name>
    <dbReference type="NCBI Taxonomy" id="1834191"/>
    <lineage>
        <taxon>Bacteria</taxon>
        <taxon>Bacillati</taxon>
        <taxon>Bacillota</taxon>
        <taxon>Bacilli</taxon>
        <taxon>Lactobacillales</taxon>
        <taxon>Enterococcaceae</taxon>
        <taxon>Enterococcus</taxon>
    </lineage>
</organism>
<reference evidence="7 8" key="1">
    <citation type="submission" date="2017-05" db="EMBL/GenBank/DDBJ databases">
        <title>The Genome Sequence of Enterococcus sp. 8G7_MSG3316.</title>
        <authorList>
            <consortium name="The Broad Institute Genomics Platform"/>
            <consortium name="The Broad Institute Genomic Center for Infectious Diseases"/>
            <person name="Earl A."/>
            <person name="Manson A."/>
            <person name="Schwartman J."/>
            <person name="Gilmore M."/>
            <person name="Abouelleil A."/>
            <person name="Cao P."/>
            <person name="Chapman S."/>
            <person name="Cusick C."/>
            <person name="Shea T."/>
            <person name="Young S."/>
            <person name="Neafsey D."/>
            <person name="Nusbaum C."/>
            <person name="Birren B."/>
        </authorList>
    </citation>
    <scope>NUCLEOTIDE SEQUENCE [LARGE SCALE GENOMIC DNA]</scope>
    <source>
        <strain evidence="7 8">8G7_MSG3316</strain>
    </source>
</reference>
<evidence type="ECO:0000256" key="5">
    <source>
        <dbReference type="ARBA" id="ARBA00023136"/>
    </source>
</evidence>
<evidence type="ECO:0000256" key="6">
    <source>
        <dbReference type="SAM" id="Phobius"/>
    </source>
</evidence>
<dbReference type="GO" id="GO:0051301">
    <property type="term" value="P:cell division"/>
    <property type="evidence" value="ECO:0007669"/>
    <property type="project" value="InterPro"/>
</dbReference>
<accession>A0A242A6C1</accession>
<keyword evidence="2 6" id="KW-0812">Transmembrane</keyword>
<dbReference type="STRING" id="1834191.A5886_001662"/>
<evidence type="ECO:0000256" key="4">
    <source>
        <dbReference type="ARBA" id="ARBA00022989"/>
    </source>
</evidence>
<dbReference type="GO" id="GO:0005886">
    <property type="term" value="C:plasma membrane"/>
    <property type="evidence" value="ECO:0007669"/>
    <property type="project" value="TreeGrafter"/>
</dbReference>
<dbReference type="OrthoDB" id="9768187at2"/>
<dbReference type="InterPro" id="IPR018365">
    <property type="entry name" value="Cell_cycle_FtsW-rel_CS"/>
</dbReference>
<dbReference type="PANTHER" id="PTHR30474:SF1">
    <property type="entry name" value="PEPTIDOGLYCAN GLYCOSYLTRANSFERASE MRDB"/>
    <property type="match status" value="1"/>
</dbReference>
<dbReference type="PANTHER" id="PTHR30474">
    <property type="entry name" value="CELL CYCLE PROTEIN"/>
    <property type="match status" value="1"/>
</dbReference>
<sequence length="393" mass="44628">MRFYKQREVNYALLLPLFLLYLLSIWIQYQAAVMDGRDARTVMIRQILFCLLSILALIAASLLKTSFLLRFSGLWYLLSLGLMASLHWFYDPFMFHETHTKRWLRIGSFTIQPSEFMKIAFVLFMVYLTLIYEKRKGPRTIRSDIRYVGKILLYSFPTFFLMYVQRDLGTTLVFVVMLGALFIISGVDWKILTVIASLTALVGGILLLLVFTEWGNRILFQLTFSQYQLDRVKAWVDPFAYQDSIAFQQVRSILAIGSGGLFGASQNHVTVYVPVRESDMVFTVIGETFGFFGSTLVIFLYFYLIYQVIFTAMATNNKASIYIAITFIFGLVFQIFENIGAAIGLLPLTGIPLPFLSQGGTSLIAISIAMGIILGLNQDRLIAVDARSQVGVR</sequence>
<protein>
    <recommendedName>
        <fullName evidence="9">Cell cycle protein FtsW</fullName>
    </recommendedName>
</protein>
<feature type="transmembrane region" description="Helical" evidence="6">
    <location>
        <begin position="355"/>
        <end position="377"/>
    </location>
</feature>
<dbReference type="GO" id="GO:0008360">
    <property type="term" value="P:regulation of cell shape"/>
    <property type="evidence" value="ECO:0007669"/>
    <property type="project" value="UniProtKB-KW"/>
</dbReference>
<gene>
    <name evidence="7" type="ORF">A5886_001662</name>
</gene>
<dbReference type="EMBL" id="NGKU01000001">
    <property type="protein sequence ID" value="OTN76585.1"/>
    <property type="molecule type" value="Genomic_DNA"/>
</dbReference>
<evidence type="ECO:0000256" key="3">
    <source>
        <dbReference type="ARBA" id="ARBA00022960"/>
    </source>
</evidence>
<dbReference type="RefSeq" id="WP_086274523.1">
    <property type="nucleotide sequence ID" value="NZ_NGKU01000001.1"/>
</dbReference>
<dbReference type="PROSITE" id="PS00428">
    <property type="entry name" value="FTSW_RODA_SPOVE"/>
    <property type="match status" value="1"/>
</dbReference>
<feature type="transmembrane region" description="Helical" evidence="6">
    <location>
        <begin position="191"/>
        <end position="211"/>
    </location>
</feature>
<feature type="transmembrane region" description="Helical" evidence="6">
    <location>
        <begin position="144"/>
        <end position="162"/>
    </location>
</feature>
<comment type="caution">
    <text evidence="7">The sequence shown here is derived from an EMBL/GenBank/DDBJ whole genome shotgun (WGS) entry which is preliminary data.</text>
</comment>
<dbReference type="Pfam" id="PF01098">
    <property type="entry name" value="FTSW_RODA_SPOVE"/>
    <property type="match status" value="1"/>
</dbReference>
<evidence type="ECO:0000256" key="1">
    <source>
        <dbReference type="ARBA" id="ARBA00004141"/>
    </source>
</evidence>
<feature type="transmembrane region" description="Helical" evidence="6">
    <location>
        <begin position="12"/>
        <end position="31"/>
    </location>
</feature>
<comment type="subcellular location">
    <subcellularLocation>
        <location evidence="1">Membrane</location>
        <topology evidence="1">Multi-pass membrane protein</topology>
    </subcellularLocation>
</comment>
<dbReference type="GO" id="GO:0032153">
    <property type="term" value="C:cell division site"/>
    <property type="evidence" value="ECO:0007669"/>
    <property type="project" value="TreeGrafter"/>
</dbReference>
<feature type="transmembrane region" description="Helical" evidence="6">
    <location>
        <begin position="110"/>
        <end position="132"/>
    </location>
</feature>
<feature type="transmembrane region" description="Helical" evidence="6">
    <location>
        <begin position="168"/>
        <end position="184"/>
    </location>
</feature>
<feature type="transmembrane region" description="Helical" evidence="6">
    <location>
        <begin position="43"/>
        <end position="62"/>
    </location>
</feature>
<feature type="transmembrane region" description="Helical" evidence="6">
    <location>
        <begin position="74"/>
        <end position="90"/>
    </location>
</feature>
<evidence type="ECO:0000313" key="7">
    <source>
        <dbReference type="EMBL" id="OTN76585.1"/>
    </source>
</evidence>
<name>A0A242A6C1_9ENTE</name>
<dbReference type="Proteomes" id="UP000195043">
    <property type="component" value="Unassembled WGS sequence"/>
</dbReference>
<feature type="transmembrane region" description="Helical" evidence="6">
    <location>
        <begin position="289"/>
        <end position="309"/>
    </location>
</feature>
<keyword evidence="3" id="KW-0133">Cell shape</keyword>
<dbReference type="AlphaFoldDB" id="A0A242A6C1"/>